<dbReference type="GeneID" id="25307704"/>
<dbReference type="PANTHER" id="PTHR31527">
    <property type="entry name" value="RE64534P"/>
    <property type="match status" value="1"/>
</dbReference>
<dbReference type="HOGENOM" id="CLU_079904_1_0_1"/>
<dbReference type="OrthoDB" id="504708at2759"/>
<accession>A0A0D2H127</accession>
<dbReference type="VEuPathDB" id="FungiDB:Z517_08214"/>
<dbReference type="PANTHER" id="PTHR31527:SF0">
    <property type="entry name" value="RE64534P"/>
    <property type="match status" value="1"/>
</dbReference>
<dbReference type="RefSeq" id="XP_013282187.1">
    <property type="nucleotide sequence ID" value="XM_013426733.1"/>
</dbReference>
<dbReference type="EMBL" id="KN846973">
    <property type="protein sequence ID" value="KIW78379.1"/>
    <property type="molecule type" value="Genomic_DNA"/>
</dbReference>
<reference evidence="3 4" key="1">
    <citation type="submission" date="2015-01" db="EMBL/GenBank/DDBJ databases">
        <title>The Genome Sequence of Fonsecaea pedrosoi CBS 271.37.</title>
        <authorList>
            <consortium name="The Broad Institute Genomics Platform"/>
            <person name="Cuomo C."/>
            <person name="de Hoog S."/>
            <person name="Gorbushina A."/>
            <person name="Stielow B."/>
            <person name="Teixiera M."/>
            <person name="Abouelleil A."/>
            <person name="Chapman S.B."/>
            <person name="Priest M."/>
            <person name="Young S.K."/>
            <person name="Wortman J."/>
            <person name="Nusbaum C."/>
            <person name="Birren B."/>
        </authorList>
    </citation>
    <scope>NUCLEOTIDE SEQUENCE [LARGE SCALE GENOMIC DNA]</scope>
    <source>
        <strain evidence="3 4">CBS 271.37</strain>
    </source>
</reference>
<dbReference type="PIRSF" id="PIRSF006487">
    <property type="entry name" value="GcvT"/>
    <property type="match status" value="1"/>
</dbReference>
<evidence type="ECO:0000256" key="1">
    <source>
        <dbReference type="SAM" id="MobiDB-lite"/>
    </source>
</evidence>
<evidence type="ECO:0000313" key="4">
    <source>
        <dbReference type="Proteomes" id="UP000053029"/>
    </source>
</evidence>
<dbReference type="Pfam" id="PF09347">
    <property type="entry name" value="DUF1989"/>
    <property type="match status" value="1"/>
</dbReference>
<name>A0A0D2H127_9EURO</name>
<dbReference type="Proteomes" id="UP000053029">
    <property type="component" value="Unassembled WGS sequence"/>
</dbReference>
<protein>
    <recommendedName>
        <fullName evidence="2">DUF1989 domain-containing protein</fullName>
    </recommendedName>
</protein>
<dbReference type="InterPro" id="IPR018959">
    <property type="entry name" value="DUF1989"/>
</dbReference>
<feature type="region of interest" description="Disordered" evidence="1">
    <location>
        <begin position="1"/>
        <end position="40"/>
    </location>
</feature>
<gene>
    <name evidence="3" type="ORF">Z517_08214</name>
</gene>
<evidence type="ECO:0000259" key="2">
    <source>
        <dbReference type="Pfam" id="PF09347"/>
    </source>
</evidence>
<proteinExistence type="predicted"/>
<evidence type="ECO:0000313" key="3">
    <source>
        <dbReference type="EMBL" id="KIW78379.1"/>
    </source>
</evidence>
<feature type="domain" description="DUF1989" evidence="2">
    <location>
        <begin position="63"/>
        <end position="226"/>
    </location>
</feature>
<organism evidence="3 4">
    <name type="scientific">Fonsecaea pedrosoi CBS 271.37</name>
    <dbReference type="NCBI Taxonomy" id="1442368"/>
    <lineage>
        <taxon>Eukaryota</taxon>
        <taxon>Fungi</taxon>
        <taxon>Dikarya</taxon>
        <taxon>Ascomycota</taxon>
        <taxon>Pezizomycotina</taxon>
        <taxon>Eurotiomycetes</taxon>
        <taxon>Chaetothyriomycetidae</taxon>
        <taxon>Chaetothyriales</taxon>
        <taxon>Herpotrichiellaceae</taxon>
        <taxon>Fonsecaea</taxon>
    </lineage>
</organism>
<keyword evidence="4" id="KW-1185">Reference proteome</keyword>
<sequence>MTRRVFAQGPVANAQEHQNHVAPEPQDNDAPSSTSKRNQSSALRYPWETLLVRHPRSTLKRHLVPAAHGHAFEVKASSHFRIVDLHGQQVVDFMAWTLPYSPATNSEHFSTSYTRYALGGSASPQVGEALYTNRDRKMFTIVADMVKTHDLLFMACNPGFYARNGHPVHRSCATNVAEAMKPWGMKHWSEVVDPFNVFQNTPYYTIKALNCSRPGDFLEMRAEVDAVCAVSSCPFEDDGFNGGRATDIAVVTEVDDEEEEEEG</sequence>
<dbReference type="AlphaFoldDB" id="A0A0D2H127"/>
<feature type="compositionally biased region" description="Polar residues" evidence="1">
    <location>
        <begin position="29"/>
        <end position="40"/>
    </location>
</feature>